<dbReference type="EnsemblMetazoa" id="PPA45773.1">
    <property type="protein sequence ID" value="PPA45773.1"/>
    <property type="gene ID" value="WBGene00284142"/>
</dbReference>
<evidence type="ECO:0000313" key="1">
    <source>
        <dbReference type="EnsemblMetazoa" id="PPA45773.1"/>
    </source>
</evidence>
<name>A0A8R1V127_PRIPA</name>
<sequence length="84" mass="9160">MTSSGPCDPSGLRRGHVNTMSALVYSGNAHTTHGSSEYSVVVRHEDDVVVEDDDDGRAVQEVVVLSKLGLVVDDDEHERFSYAR</sequence>
<reference evidence="1" key="2">
    <citation type="submission" date="2022-06" db="UniProtKB">
        <authorList>
            <consortium name="EnsemblMetazoa"/>
        </authorList>
    </citation>
    <scope>IDENTIFICATION</scope>
    <source>
        <strain evidence="1">PS312</strain>
    </source>
</reference>
<reference evidence="2" key="1">
    <citation type="journal article" date="2008" name="Nat. Genet.">
        <title>The Pristionchus pacificus genome provides a unique perspective on nematode lifestyle and parasitism.</title>
        <authorList>
            <person name="Dieterich C."/>
            <person name="Clifton S.W."/>
            <person name="Schuster L.N."/>
            <person name="Chinwalla A."/>
            <person name="Delehaunty K."/>
            <person name="Dinkelacker I."/>
            <person name="Fulton L."/>
            <person name="Fulton R."/>
            <person name="Godfrey J."/>
            <person name="Minx P."/>
            <person name="Mitreva M."/>
            <person name="Roeseler W."/>
            <person name="Tian H."/>
            <person name="Witte H."/>
            <person name="Yang S.P."/>
            <person name="Wilson R.K."/>
            <person name="Sommer R.J."/>
        </authorList>
    </citation>
    <scope>NUCLEOTIDE SEQUENCE [LARGE SCALE GENOMIC DNA]</scope>
    <source>
        <strain evidence="2">PS312</strain>
    </source>
</reference>
<accession>A0A8R1V127</accession>
<protein>
    <submittedName>
        <fullName evidence="1">Uncharacterized protein</fullName>
    </submittedName>
</protein>
<proteinExistence type="predicted"/>
<gene>
    <name evidence="1" type="primary">WBGene00284142</name>
</gene>
<keyword evidence="2" id="KW-1185">Reference proteome</keyword>
<evidence type="ECO:0000313" key="2">
    <source>
        <dbReference type="Proteomes" id="UP000005239"/>
    </source>
</evidence>
<dbReference type="AlphaFoldDB" id="A0A8R1V127"/>
<dbReference type="Proteomes" id="UP000005239">
    <property type="component" value="Unassembled WGS sequence"/>
</dbReference>
<organism evidence="1 2">
    <name type="scientific">Pristionchus pacificus</name>
    <name type="common">Parasitic nematode worm</name>
    <dbReference type="NCBI Taxonomy" id="54126"/>
    <lineage>
        <taxon>Eukaryota</taxon>
        <taxon>Metazoa</taxon>
        <taxon>Ecdysozoa</taxon>
        <taxon>Nematoda</taxon>
        <taxon>Chromadorea</taxon>
        <taxon>Rhabditida</taxon>
        <taxon>Rhabditina</taxon>
        <taxon>Diplogasteromorpha</taxon>
        <taxon>Diplogasteroidea</taxon>
        <taxon>Neodiplogasteridae</taxon>
        <taxon>Pristionchus</taxon>
    </lineage>
</organism>